<dbReference type="Gene3D" id="3.60.10.10">
    <property type="entry name" value="Endonuclease/exonuclease/phosphatase"/>
    <property type="match status" value="1"/>
</dbReference>
<reference evidence="1" key="1">
    <citation type="submission" date="2013-04" db="EMBL/GenBank/DDBJ databases">
        <authorList>
            <person name="Qu J."/>
            <person name="Murali S.C."/>
            <person name="Bandaranaike D."/>
            <person name="Bellair M."/>
            <person name="Blankenburg K."/>
            <person name="Chao H."/>
            <person name="Dinh H."/>
            <person name="Doddapaneni H."/>
            <person name="Downs B."/>
            <person name="Dugan-Rocha S."/>
            <person name="Elkadiri S."/>
            <person name="Gnanaolivu R.D."/>
            <person name="Hernandez B."/>
            <person name="Javaid M."/>
            <person name="Jayaseelan J.C."/>
            <person name="Lee S."/>
            <person name="Li M."/>
            <person name="Ming W."/>
            <person name="Munidasa M."/>
            <person name="Muniz J."/>
            <person name="Nguyen L."/>
            <person name="Ongeri F."/>
            <person name="Osuji N."/>
            <person name="Pu L.-L."/>
            <person name="Puazo M."/>
            <person name="Qu C."/>
            <person name="Quiroz J."/>
            <person name="Raj R."/>
            <person name="Weissenberger G."/>
            <person name="Xin Y."/>
            <person name="Zou X."/>
            <person name="Han Y."/>
            <person name="Richards S."/>
            <person name="Worley K."/>
            <person name="Muzny D."/>
            <person name="Gibbs R."/>
        </authorList>
    </citation>
    <scope>NUCLEOTIDE SEQUENCE</scope>
    <source>
        <strain evidence="1">Sampled in the wild</strain>
    </source>
</reference>
<evidence type="ECO:0000313" key="1">
    <source>
        <dbReference type="EMBL" id="KAG8233466.1"/>
    </source>
</evidence>
<dbReference type="InterPro" id="IPR036691">
    <property type="entry name" value="Endo/exonu/phosph_ase_sf"/>
</dbReference>
<protein>
    <recommendedName>
        <fullName evidence="3">Craniofacial development protein 2</fullName>
    </recommendedName>
</protein>
<dbReference type="SUPFAM" id="SSF56219">
    <property type="entry name" value="DNase I-like"/>
    <property type="match status" value="1"/>
</dbReference>
<proteinExistence type="predicted"/>
<sequence>MGLGKHKLSFIKCHAPTEGSDDQTKDKFYEELEMVLDTIPKDHCKLILGDLNAKIGKEQIFLGKHSLHYVSNNDGIRFINFCTSKGLFISSTDFERKNIQY</sequence>
<evidence type="ECO:0008006" key="3">
    <source>
        <dbReference type="Google" id="ProtNLM"/>
    </source>
</evidence>
<accession>A0A8K0P4J1</accession>
<dbReference type="OrthoDB" id="8193560at2759"/>
<name>A0A8K0P4J1_LADFU</name>
<gene>
    <name evidence="1" type="ORF">J437_LFUL013754</name>
</gene>
<evidence type="ECO:0000313" key="2">
    <source>
        <dbReference type="Proteomes" id="UP000792457"/>
    </source>
</evidence>
<comment type="caution">
    <text evidence="1">The sequence shown here is derived from an EMBL/GenBank/DDBJ whole genome shotgun (WGS) entry which is preliminary data.</text>
</comment>
<dbReference type="Proteomes" id="UP000792457">
    <property type="component" value="Unassembled WGS sequence"/>
</dbReference>
<dbReference type="EMBL" id="KZ308719">
    <property type="protein sequence ID" value="KAG8233466.1"/>
    <property type="molecule type" value="Genomic_DNA"/>
</dbReference>
<organism evidence="1 2">
    <name type="scientific">Ladona fulva</name>
    <name type="common">Scarce chaser dragonfly</name>
    <name type="synonym">Libellula fulva</name>
    <dbReference type="NCBI Taxonomy" id="123851"/>
    <lineage>
        <taxon>Eukaryota</taxon>
        <taxon>Metazoa</taxon>
        <taxon>Ecdysozoa</taxon>
        <taxon>Arthropoda</taxon>
        <taxon>Hexapoda</taxon>
        <taxon>Insecta</taxon>
        <taxon>Pterygota</taxon>
        <taxon>Palaeoptera</taxon>
        <taxon>Odonata</taxon>
        <taxon>Epiprocta</taxon>
        <taxon>Anisoptera</taxon>
        <taxon>Libelluloidea</taxon>
        <taxon>Libellulidae</taxon>
        <taxon>Ladona</taxon>
    </lineage>
</organism>
<dbReference type="AlphaFoldDB" id="A0A8K0P4J1"/>
<keyword evidence="2" id="KW-1185">Reference proteome</keyword>
<reference evidence="1" key="2">
    <citation type="submission" date="2017-10" db="EMBL/GenBank/DDBJ databases">
        <title>Ladona fulva Genome sequencing and assembly.</title>
        <authorList>
            <person name="Murali S."/>
            <person name="Richards S."/>
            <person name="Bandaranaike D."/>
            <person name="Bellair M."/>
            <person name="Blankenburg K."/>
            <person name="Chao H."/>
            <person name="Dinh H."/>
            <person name="Doddapaneni H."/>
            <person name="Dugan-Rocha S."/>
            <person name="Elkadiri S."/>
            <person name="Gnanaolivu R."/>
            <person name="Hernandez B."/>
            <person name="Skinner E."/>
            <person name="Javaid M."/>
            <person name="Lee S."/>
            <person name="Li M."/>
            <person name="Ming W."/>
            <person name="Munidasa M."/>
            <person name="Muniz J."/>
            <person name="Nguyen L."/>
            <person name="Hughes D."/>
            <person name="Osuji N."/>
            <person name="Pu L.-L."/>
            <person name="Puazo M."/>
            <person name="Qu C."/>
            <person name="Quiroz J."/>
            <person name="Raj R."/>
            <person name="Weissenberger G."/>
            <person name="Xin Y."/>
            <person name="Zou X."/>
            <person name="Han Y."/>
            <person name="Worley K."/>
            <person name="Muzny D."/>
            <person name="Gibbs R."/>
        </authorList>
    </citation>
    <scope>NUCLEOTIDE SEQUENCE</scope>
    <source>
        <strain evidence="1">Sampled in the wild</strain>
    </source>
</reference>